<organism evidence="1 2">
    <name type="scientific">Bacillus changyiensis</name>
    <dbReference type="NCBI Taxonomy" id="3004103"/>
    <lineage>
        <taxon>Bacteria</taxon>
        <taxon>Bacillati</taxon>
        <taxon>Bacillota</taxon>
        <taxon>Bacilli</taxon>
        <taxon>Bacillales</taxon>
        <taxon>Bacillaceae</taxon>
        <taxon>Bacillus</taxon>
    </lineage>
</organism>
<evidence type="ECO:0000313" key="1">
    <source>
        <dbReference type="EMBL" id="MDA7028428.1"/>
    </source>
</evidence>
<comment type="caution">
    <text evidence="1">The sequence shown here is derived from an EMBL/GenBank/DDBJ whole genome shotgun (WGS) entry which is preliminary data.</text>
</comment>
<gene>
    <name evidence="1" type="ORF">PJ311_17970</name>
</gene>
<reference evidence="1 2" key="1">
    <citation type="submission" date="2023-01" db="EMBL/GenBank/DDBJ databases">
        <title>Bacillus changyiensis sp. nov., isolated from a coastal deposit.</title>
        <authorList>
            <person name="Xiao G."/>
            <person name="Lai Q."/>
            <person name="Hu Z."/>
            <person name="Shao Z."/>
        </authorList>
    </citation>
    <scope>NUCLEOTIDE SEQUENCE [LARGE SCALE GENOMIC DNA]</scope>
    <source>
        <strain evidence="1 2">CLL-7-23</strain>
    </source>
</reference>
<dbReference type="RefSeq" id="WP_271342248.1">
    <property type="nucleotide sequence ID" value="NZ_JAQKAB010000017.1"/>
</dbReference>
<dbReference type="EMBL" id="JAQKAB010000017">
    <property type="protein sequence ID" value="MDA7028428.1"/>
    <property type="molecule type" value="Genomic_DNA"/>
</dbReference>
<protein>
    <recommendedName>
        <fullName evidence="3">Bacilysin biosynthesis protein BacA</fullName>
    </recommendedName>
</protein>
<name>A0ABT4X826_9BACI</name>
<keyword evidence="2" id="KW-1185">Reference proteome</keyword>
<evidence type="ECO:0008006" key="3">
    <source>
        <dbReference type="Google" id="ProtNLM"/>
    </source>
</evidence>
<evidence type="ECO:0000313" key="2">
    <source>
        <dbReference type="Proteomes" id="UP001211894"/>
    </source>
</evidence>
<proteinExistence type="predicted"/>
<accession>A0ABT4X826</accession>
<dbReference type="Proteomes" id="UP001211894">
    <property type="component" value="Unassembled WGS sequence"/>
</dbReference>
<sequence length="220" mass="24801">MVVNIVENPINISLHWYIQFTSYLGYLGLLKKIDVATLGPSGTSSEAAADYLLSSVKGNDGKCSLFPSYEEAYQNITVGASNILLVANAYERIDMFYMSQDIQFLFPFVFETPLYGVAKKPGEELKKDRSLTIATHHAPVSLLPWFLKEMEIDYEIIYVSSTSEAALKLQKNEVDLCLTTENAARKCNVEFISPTRPILMLWSVFIKKSEIPLTFSNIKF</sequence>